<evidence type="ECO:0000313" key="3">
    <source>
        <dbReference type="Proteomes" id="UP000886520"/>
    </source>
</evidence>
<comment type="caution">
    <text evidence="2">The sequence shown here is derived from an EMBL/GenBank/DDBJ whole genome shotgun (WGS) entry which is preliminary data.</text>
</comment>
<organism evidence="2 3">
    <name type="scientific">Adiantum capillus-veneris</name>
    <name type="common">Maidenhair fern</name>
    <dbReference type="NCBI Taxonomy" id="13818"/>
    <lineage>
        <taxon>Eukaryota</taxon>
        <taxon>Viridiplantae</taxon>
        <taxon>Streptophyta</taxon>
        <taxon>Embryophyta</taxon>
        <taxon>Tracheophyta</taxon>
        <taxon>Polypodiopsida</taxon>
        <taxon>Polypodiidae</taxon>
        <taxon>Polypodiales</taxon>
        <taxon>Pteridineae</taxon>
        <taxon>Pteridaceae</taxon>
        <taxon>Vittarioideae</taxon>
        <taxon>Adiantum</taxon>
    </lineage>
</organism>
<feature type="signal peptide" evidence="1">
    <location>
        <begin position="1"/>
        <end position="21"/>
    </location>
</feature>
<sequence>MLCEILLAGVYSLFLTAFIEALDCLDSLQKTTVYFQAREFTSSNTCRLAPSTAVAKYRRSSKAGATFSMGVPLSTSYMSQMPFNQKQEGVVV</sequence>
<evidence type="ECO:0000256" key="1">
    <source>
        <dbReference type="SAM" id="SignalP"/>
    </source>
</evidence>
<dbReference type="AlphaFoldDB" id="A0A9D4U4R4"/>
<name>A0A9D4U4R4_ADICA</name>
<evidence type="ECO:0008006" key="4">
    <source>
        <dbReference type="Google" id="ProtNLM"/>
    </source>
</evidence>
<dbReference type="Proteomes" id="UP000886520">
    <property type="component" value="Chromosome 23"/>
</dbReference>
<reference evidence="2" key="1">
    <citation type="submission" date="2021-01" db="EMBL/GenBank/DDBJ databases">
        <title>Adiantum capillus-veneris genome.</title>
        <authorList>
            <person name="Fang Y."/>
            <person name="Liao Q."/>
        </authorList>
    </citation>
    <scope>NUCLEOTIDE SEQUENCE</scope>
    <source>
        <strain evidence="2">H3</strain>
        <tissue evidence="2">Leaf</tissue>
    </source>
</reference>
<gene>
    <name evidence="2" type="ORF">GOP47_0023570</name>
</gene>
<protein>
    <recommendedName>
        <fullName evidence="4">Secreted protein</fullName>
    </recommendedName>
</protein>
<keyword evidence="3" id="KW-1185">Reference proteome</keyword>
<proteinExistence type="predicted"/>
<keyword evidence="1" id="KW-0732">Signal</keyword>
<accession>A0A9D4U4R4</accession>
<dbReference type="EMBL" id="JABFUD020000023">
    <property type="protein sequence ID" value="KAI5061065.1"/>
    <property type="molecule type" value="Genomic_DNA"/>
</dbReference>
<evidence type="ECO:0000313" key="2">
    <source>
        <dbReference type="EMBL" id="KAI5061065.1"/>
    </source>
</evidence>
<feature type="chain" id="PRO_5039543330" description="Secreted protein" evidence="1">
    <location>
        <begin position="22"/>
        <end position="92"/>
    </location>
</feature>